<dbReference type="GO" id="GO:0022857">
    <property type="term" value="F:transmembrane transporter activity"/>
    <property type="evidence" value="ECO:0007669"/>
    <property type="project" value="InterPro"/>
</dbReference>
<evidence type="ECO:0000256" key="6">
    <source>
        <dbReference type="SAM" id="MobiDB-lite"/>
    </source>
</evidence>
<feature type="compositionally biased region" description="Basic and acidic residues" evidence="6">
    <location>
        <begin position="19"/>
        <end position="93"/>
    </location>
</feature>
<dbReference type="EMBL" id="CP042266">
    <property type="protein sequence ID" value="QDY80757.1"/>
    <property type="molecule type" value="Genomic_DNA"/>
</dbReference>
<organism evidence="8 9">
    <name type="scientific">Streptomyces qinzhouensis</name>
    <dbReference type="NCBI Taxonomy" id="2599401"/>
    <lineage>
        <taxon>Bacteria</taxon>
        <taxon>Bacillati</taxon>
        <taxon>Actinomycetota</taxon>
        <taxon>Actinomycetes</taxon>
        <taxon>Kitasatosporales</taxon>
        <taxon>Streptomycetaceae</taxon>
        <taxon>Streptomyces</taxon>
    </lineage>
</organism>
<protein>
    <submittedName>
        <fullName evidence="8">MFS transporter</fullName>
    </submittedName>
</protein>
<feature type="region of interest" description="Disordered" evidence="6">
    <location>
        <begin position="283"/>
        <end position="310"/>
    </location>
</feature>
<accession>A0A5B8JGK0</accession>
<dbReference type="Pfam" id="PF07690">
    <property type="entry name" value="MFS_1"/>
    <property type="match status" value="1"/>
</dbReference>
<feature type="transmembrane region" description="Helical" evidence="7">
    <location>
        <begin position="228"/>
        <end position="248"/>
    </location>
</feature>
<feature type="transmembrane region" description="Helical" evidence="7">
    <location>
        <begin position="452"/>
        <end position="475"/>
    </location>
</feature>
<evidence type="ECO:0000256" key="2">
    <source>
        <dbReference type="ARBA" id="ARBA00022475"/>
    </source>
</evidence>
<dbReference type="Gene3D" id="1.20.1250.20">
    <property type="entry name" value="MFS general substrate transporter like domains"/>
    <property type="match status" value="1"/>
</dbReference>
<keyword evidence="3 7" id="KW-0812">Transmembrane</keyword>
<evidence type="ECO:0000256" key="3">
    <source>
        <dbReference type="ARBA" id="ARBA00022692"/>
    </source>
</evidence>
<proteinExistence type="predicted"/>
<feature type="region of interest" description="Disordered" evidence="6">
    <location>
        <begin position="1"/>
        <end position="93"/>
    </location>
</feature>
<evidence type="ECO:0000313" key="8">
    <source>
        <dbReference type="EMBL" id="QDY80757.1"/>
    </source>
</evidence>
<dbReference type="InterPro" id="IPR011701">
    <property type="entry name" value="MFS"/>
</dbReference>
<feature type="transmembrane region" description="Helical" evidence="7">
    <location>
        <begin position="117"/>
        <end position="142"/>
    </location>
</feature>
<evidence type="ECO:0000256" key="1">
    <source>
        <dbReference type="ARBA" id="ARBA00004651"/>
    </source>
</evidence>
<dbReference type="GO" id="GO:0005886">
    <property type="term" value="C:plasma membrane"/>
    <property type="evidence" value="ECO:0007669"/>
    <property type="project" value="UniProtKB-SubCell"/>
</dbReference>
<dbReference type="KEGG" id="sqz:FQU76_04690"/>
<dbReference type="SUPFAM" id="SSF103473">
    <property type="entry name" value="MFS general substrate transporter"/>
    <property type="match status" value="1"/>
</dbReference>
<gene>
    <name evidence="8" type="ORF">FQU76_04690</name>
</gene>
<feature type="transmembrane region" description="Helical" evidence="7">
    <location>
        <begin position="162"/>
        <end position="182"/>
    </location>
</feature>
<keyword evidence="4 7" id="KW-1133">Transmembrane helix</keyword>
<comment type="subcellular location">
    <subcellularLocation>
        <location evidence="1">Cell membrane</location>
        <topology evidence="1">Multi-pass membrane protein</topology>
    </subcellularLocation>
</comment>
<feature type="transmembrane region" description="Helical" evidence="7">
    <location>
        <begin position="255"/>
        <end position="272"/>
    </location>
</feature>
<dbReference type="InterPro" id="IPR036259">
    <property type="entry name" value="MFS_trans_sf"/>
</dbReference>
<dbReference type="AlphaFoldDB" id="A0A5B8JGK0"/>
<feature type="transmembrane region" description="Helical" evidence="7">
    <location>
        <begin position="363"/>
        <end position="383"/>
    </location>
</feature>
<evidence type="ECO:0000256" key="7">
    <source>
        <dbReference type="SAM" id="Phobius"/>
    </source>
</evidence>
<feature type="transmembrane region" description="Helical" evidence="7">
    <location>
        <begin position="420"/>
        <end position="440"/>
    </location>
</feature>
<dbReference type="OrthoDB" id="3690525at2"/>
<feature type="compositionally biased region" description="Basic and acidic residues" evidence="6">
    <location>
        <begin position="509"/>
        <end position="523"/>
    </location>
</feature>
<dbReference type="PANTHER" id="PTHR23513">
    <property type="entry name" value="INTEGRAL MEMBRANE EFFLUX PROTEIN-RELATED"/>
    <property type="match status" value="1"/>
</dbReference>
<feature type="transmembrane region" description="Helical" evidence="7">
    <location>
        <begin position="481"/>
        <end position="498"/>
    </location>
</feature>
<keyword evidence="5 7" id="KW-0472">Membrane</keyword>
<dbReference type="PANTHER" id="PTHR23513:SF11">
    <property type="entry name" value="STAPHYLOFERRIN A TRANSPORTER"/>
    <property type="match status" value="1"/>
</dbReference>
<reference evidence="8 9" key="1">
    <citation type="submission" date="2019-07" db="EMBL/GenBank/DDBJ databases">
        <authorList>
            <person name="Zhu P."/>
        </authorList>
    </citation>
    <scope>NUCLEOTIDE SEQUENCE [LARGE SCALE GENOMIC DNA]</scope>
    <source>
        <strain evidence="8 9">SSL-25</strain>
    </source>
</reference>
<evidence type="ECO:0000256" key="5">
    <source>
        <dbReference type="ARBA" id="ARBA00023136"/>
    </source>
</evidence>
<keyword evidence="2" id="KW-1003">Cell membrane</keyword>
<sequence length="523" mass="52261">MGPAALARPAGSGPAPGEGQDRPRTRSGDDRPRTRSGDDRPRTRSGDDRPRTRSGDDRPRHRSGDDPPRHRSGKDRARARPRRDGSGGGDRRRYALARYTAGAVAARTGDEMSGPALLLAGLAATGSAVTAATLLAAVTFAAAAGGPLLGTLLDRSTRPGRLLAGALAGYALALVVILLCLGRVPIGPTLAIAVLAGLLGPAVAGGWTSQLPRVVPAGRLDRANTLDAMTFNAAGLLGPVLAGGIALLAGADTAVVVSAALVALALPAALALPEAPPRSLPSAAALPTARPAVPPPRFPNRPGAAPGAPPHPSVLAELAAGFRAIAETGPLARATTASVVSCAGQGAFLACAPLLGEQVLGDATHGTLLLAVVAAAALATNALSARLRTPPRPETVLGVSTAVLAVALALMATYHPLAVVAGAVLLGAGEGPQLTALFAIRHREAPDRLRGRIFTTGASLKITGFAVGAAAAGPLASHSPAAALAAAAAVQLLAVLTLSRGSGRRNRPARTEECDHGIAVRQP</sequence>
<feature type="region of interest" description="Disordered" evidence="6">
    <location>
        <begin position="503"/>
        <end position="523"/>
    </location>
</feature>
<feature type="transmembrane region" description="Helical" evidence="7">
    <location>
        <begin position="395"/>
        <end position="414"/>
    </location>
</feature>
<evidence type="ECO:0000256" key="4">
    <source>
        <dbReference type="ARBA" id="ARBA00022989"/>
    </source>
</evidence>
<keyword evidence="9" id="KW-1185">Reference proteome</keyword>
<evidence type="ECO:0000313" key="9">
    <source>
        <dbReference type="Proteomes" id="UP000320580"/>
    </source>
</evidence>
<name>A0A5B8JGK0_9ACTN</name>
<dbReference type="Proteomes" id="UP000320580">
    <property type="component" value="Chromosome"/>
</dbReference>
<feature type="transmembrane region" description="Helical" evidence="7">
    <location>
        <begin position="189"/>
        <end position="208"/>
    </location>
</feature>